<dbReference type="InParanoid" id="A0A068U488"/>
<dbReference type="InterPro" id="IPR001214">
    <property type="entry name" value="SET_dom"/>
</dbReference>
<dbReference type="Proteomes" id="UP000295252">
    <property type="component" value="Chromosome VIII"/>
</dbReference>
<dbReference type="STRING" id="49390.A0A068U488"/>
<dbReference type="Gene3D" id="3.90.1420.10">
    <property type="entry name" value="Rubisco LSMT, substrate-binding domain"/>
    <property type="match status" value="1"/>
</dbReference>
<evidence type="ECO:0000313" key="6">
    <source>
        <dbReference type="Proteomes" id="UP000295252"/>
    </source>
</evidence>
<protein>
    <recommendedName>
        <fullName evidence="4">SET domain-containing protein</fullName>
    </recommendedName>
</protein>
<dbReference type="CDD" id="cd10527">
    <property type="entry name" value="SET_LSMT"/>
    <property type="match status" value="1"/>
</dbReference>
<evidence type="ECO:0000256" key="3">
    <source>
        <dbReference type="ARBA" id="ARBA00022691"/>
    </source>
</evidence>
<dbReference type="Gramene" id="CDP02974">
    <property type="protein sequence ID" value="CDP02974"/>
    <property type="gene ID" value="GSCOC_T00041418001"/>
</dbReference>
<keyword evidence="3" id="KW-0949">S-adenosyl-L-methionine</keyword>
<sequence>MEVNQACISPNTAETDDEISFVLDLSENDPLFQKKKKLLEDVGFDPKGSVALNIASNPDHLKHVLDMMLKRARVINLNEIELYFGGADFSNLVDFNSPRNELEALHSVLRLIDCSISNGKVKNKNSLQEIRNATVNMIDELGHKYGEETKVVQDSSCEKEECLLQWGKSNGLHTKLEIAYVEGAGRGAIAKEDLKIGDIALEVPVSLVISENLVFETDMFPILEKIEGISSETMLLLWSMKEKHNSNSNFKLYFDTLPAVFNTGLSFGVNAIMALDGTILLEEIVQAKEHLRNQYEQLFPVLYENYPDVFPPELYTWEQFLWACELWYSNSMKIMFSDGKLRTCLIPVAGFLNHSTCPHITHYGKVDPLTDSVKFPLSRPCNAGEQCFLTYGNFSSSHLLTFYGFLPRQKNPYDVIPLDIDIAQDEDCEDAGRMSDWDSHMVRGTWFSRNNGIFNYGLAPPLLDHFRRARGPISRTKTHDSLEIEVEILNDLRSTFEGMMESFGGEELDDRDSCSWDVKLAMDFKDLQRRIVSSIITSCDAGCKLLEYELSRCSE</sequence>
<keyword evidence="1" id="KW-0489">Methyltransferase</keyword>
<dbReference type="EMBL" id="HG739093">
    <property type="protein sequence ID" value="CDP02974.1"/>
    <property type="molecule type" value="Genomic_DNA"/>
</dbReference>
<gene>
    <name evidence="5" type="ORF">GSCOC_T00041418001</name>
</gene>
<evidence type="ECO:0000256" key="1">
    <source>
        <dbReference type="ARBA" id="ARBA00022603"/>
    </source>
</evidence>
<evidence type="ECO:0000259" key="4">
    <source>
        <dbReference type="PROSITE" id="PS50280"/>
    </source>
</evidence>
<dbReference type="Gene3D" id="3.90.1410.10">
    <property type="entry name" value="set domain protein methyltransferase, domain 1"/>
    <property type="match status" value="1"/>
</dbReference>
<dbReference type="PROSITE" id="PS50280">
    <property type="entry name" value="SET"/>
    <property type="match status" value="1"/>
</dbReference>
<name>A0A068U488_COFCA</name>
<dbReference type="GO" id="GO:0032259">
    <property type="term" value="P:methylation"/>
    <property type="evidence" value="ECO:0007669"/>
    <property type="project" value="UniProtKB-KW"/>
</dbReference>
<reference evidence="6" key="1">
    <citation type="journal article" date="2014" name="Science">
        <title>The coffee genome provides insight into the convergent evolution of caffeine biosynthesis.</title>
        <authorList>
            <person name="Denoeud F."/>
            <person name="Carretero-Paulet L."/>
            <person name="Dereeper A."/>
            <person name="Droc G."/>
            <person name="Guyot R."/>
            <person name="Pietrella M."/>
            <person name="Zheng C."/>
            <person name="Alberti A."/>
            <person name="Anthony F."/>
            <person name="Aprea G."/>
            <person name="Aury J.M."/>
            <person name="Bento P."/>
            <person name="Bernard M."/>
            <person name="Bocs S."/>
            <person name="Campa C."/>
            <person name="Cenci A."/>
            <person name="Combes M.C."/>
            <person name="Crouzillat D."/>
            <person name="Da Silva C."/>
            <person name="Daddiego L."/>
            <person name="De Bellis F."/>
            <person name="Dussert S."/>
            <person name="Garsmeur O."/>
            <person name="Gayraud T."/>
            <person name="Guignon V."/>
            <person name="Jahn K."/>
            <person name="Jamilloux V."/>
            <person name="Joet T."/>
            <person name="Labadie K."/>
            <person name="Lan T."/>
            <person name="Leclercq J."/>
            <person name="Lepelley M."/>
            <person name="Leroy T."/>
            <person name="Li L.T."/>
            <person name="Librado P."/>
            <person name="Lopez L."/>
            <person name="Munoz A."/>
            <person name="Noel B."/>
            <person name="Pallavicini A."/>
            <person name="Perrotta G."/>
            <person name="Poncet V."/>
            <person name="Pot D."/>
            <person name="Priyono X."/>
            <person name="Rigoreau M."/>
            <person name="Rouard M."/>
            <person name="Rozas J."/>
            <person name="Tranchant-Dubreuil C."/>
            <person name="VanBuren R."/>
            <person name="Zhang Q."/>
            <person name="Andrade A.C."/>
            <person name="Argout X."/>
            <person name="Bertrand B."/>
            <person name="de Kochko A."/>
            <person name="Graziosi G."/>
            <person name="Henry R.J."/>
            <person name="Jayarama X."/>
            <person name="Ming R."/>
            <person name="Nagai C."/>
            <person name="Rounsley S."/>
            <person name="Sankoff D."/>
            <person name="Giuliano G."/>
            <person name="Albert V.A."/>
            <person name="Wincker P."/>
            <person name="Lashermes P."/>
        </authorList>
    </citation>
    <scope>NUCLEOTIDE SEQUENCE [LARGE SCALE GENOMIC DNA]</scope>
    <source>
        <strain evidence="6">cv. DH200-94</strain>
    </source>
</reference>
<dbReference type="InterPro" id="IPR050600">
    <property type="entry name" value="SETD3_SETD6_MTase"/>
</dbReference>
<organism evidence="5 6">
    <name type="scientific">Coffea canephora</name>
    <name type="common">Robusta coffee</name>
    <dbReference type="NCBI Taxonomy" id="49390"/>
    <lineage>
        <taxon>Eukaryota</taxon>
        <taxon>Viridiplantae</taxon>
        <taxon>Streptophyta</taxon>
        <taxon>Embryophyta</taxon>
        <taxon>Tracheophyta</taxon>
        <taxon>Spermatophyta</taxon>
        <taxon>Magnoliopsida</taxon>
        <taxon>eudicotyledons</taxon>
        <taxon>Gunneridae</taxon>
        <taxon>Pentapetalae</taxon>
        <taxon>asterids</taxon>
        <taxon>lamiids</taxon>
        <taxon>Gentianales</taxon>
        <taxon>Rubiaceae</taxon>
        <taxon>Ixoroideae</taxon>
        <taxon>Gardenieae complex</taxon>
        <taxon>Bertiereae - Coffeeae clade</taxon>
        <taxon>Coffeeae</taxon>
        <taxon>Coffea</taxon>
    </lineage>
</organism>
<keyword evidence="6" id="KW-1185">Reference proteome</keyword>
<dbReference type="AlphaFoldDB" id="A0A068U488"/>
<dbReference type="OrthoDB" id="341421at2759"/>
<dbReference type="FunFam" id="3.90.1410.10:FF:000011">
    <property type="entry name" value="Transcription factor, E2F and DP-related"/>
    <property type="match status" value="1"/>
</dbReference>
<dbReference type="FunCoup" id="A0A068U488">
    <property type="interactions" value="284"/>
</dbReference>
<dbReference type="OMA" id="HSLCPHV"/>
<evidence type="ECO:0000256" key="2">
    <source>
        <dbReference type="ARBA" id="ARBA00022679"/>
    </source>
</evidence>
<dbReference type="PANTHER" id="PTHR13271">
    <property type="entry name" value="UNCHARACTERIZED PUTATIVE METHYLTRANSFERASE"/>
    <property type="match status" value="1"/>
</dbReference>
<dbReference type="SUPFAM" id="SSF82199">
    <property type="entry name" value="SET domain"/>
    <property type="match status" value="1"/>
</dbReference>
<dbReference type="InterPro" id="IPR046341">
    <property type="entry name" value="SET_dom_sf"/>
</dbReference>
<accession>A0A068U488</accession>
<dbReference type="InterPro" id="IPR036464">
    <property type="entry name" value="Rubisco_LSMT_subst-bd_sf"/>
</dbReference>
<feature type="domain" description="SET" evidence="4">
    <location>
        <begin position="174"/>
        <end position="392"/>
    </location>
</feature>
<dbReference type="GO" id="GO:0016279">
    <property type="term" value="F:protein-lysine N-methyltransferase activity"/>
    <property type="evidence" value="ECO:0007669"/>
    <property type="project" value="TreeGrafter"/>
</dbReference>
<dbReference type="PhylomeDB" id="A0A068U488"/>
<evidence type="ECO:0000313" key="5">
    <source>
        <dbReference type="EMBL" id="CDP02974.1"/>
    </source>
</evidence>
<proteinExistence type="predicted"/>
<keyword evidence="2" id="KW-0808">Transferase</keyword>
<dbReference type="PANTHER" id="PTHR13271:SF103">
    <property type="entry name" value="N-METHYLTRANSFERASE DOMAIN AND SET DOMAIN CONTAINING PROTEIN-RELATED"/>
    <property type="match status" value="1"/>
</dbReference>